<protein>
    <submittedName>
        <fullName evidence="2">Uncharacterized protein</fullName>
    </submittedName>
</protein>
<evidence type="ECO:0000256" key="1">
    <source>
        <dbReference type="SAM" id="MobiDB-lite"/>
    </source>
</evidence>
<comment type="caution">
    <text evidence="2">The sequence shown here is derived from an EMBL/GenBank/DDBJ whole genome shotgun (WGS) entry which is preliminary data.</text>
</comment>
<sequence length="625" mass="68604">MDAKARSALNRNLAQQLGLSPDKCSDALIAAIERAPGGTAIMEMLNSLARIPARPPRGSASKTLKANIAAATHKLDIPEAPVTTDSLKRQFKEEVKYAAFTRAVVKVLGDKLKIDSTELPQKVENSNPIQDCFNSWATQSGVEARQKNEEQLQEAARKLCTVTGWVPVHTKKIAEKDKDEAADELLLNDVQKAVVSREDHRRTIMPVGGGAVARTGQALQSKVNFRTRNALTKGLSLRSLVNYSFDYCGVVNLEATINAVNNALNFRQHSILDCRERVQAISDRLPKVQNALDQMRLKTNTHTMDIAALREKVIHSRDKITRLSKISFTMRLDAAISSIKEKSRMASYNSALVSLQEEEDIRKAQAAAPVIDPATGFEVPFCQWSERELQDQVKAMLRQIFTECDTLHEMLCSLRQLGQQVGTLEAVTVPEAVGDLRLMYENVMEVSRKQPDLQAKLPKNFLSLISAAAVKESVCAKEQFKLSMTPYLPSIVDHRDLGGLQAATDENLAIIAVKNADANACLSELTNMINESAHLKSLLKKEGKAKSDSDLTGNVSISPPDSDETVSGLQLKPVVEMGSGPVTSFHSIHASTPFVNGGNGNNRSRKTTSIFDFDLSAIRNRDRPA</sequence>
<feature type="region of interest" description="Disordered" evidence="1">
    <location>
        <begin position="546"/>
        <end position="566"/>
    </location>
</feature>
<keyword evidence="3" id="KW-1185">Reference proteome</keyword>
<proteinExistence type="predicted"/>
<feature type="compositionally biased region" description="Polar residues" evidence="1">
    <location>
        <begin position="550"/>
        <end position="559"/>
    </location>
</feature>
<dbReference type="AlphaFoldDB" id="A0A1W0WDM6"/>
<reference evidence="3" key="1">
    <citation type="submission" date="2017-01" db="EMBL/GenBank/DDBJ databases">
        <title>Comparative genomics of anhydrobiosis in the tardigrade Hypsibius dujardini.</title>
        <authorList>
            <person name="Yoshida Y."/>
            <person name="Koutsovoulos G."/>
            <person name="Laetsch D."/>
            <person name="Stevens L."/>
            <person name="Kumar S."/>
            <person name="Horikawa D."/>
            <person name="Ishino K."/>
            <person name="Komine S."/>
            <person name="Tomita M."/>
            <person name="Blaxter M."/>
            <person name="Arakawa K."/>
        </authorList>
    </citation>
    <scope>NUCLEOTIDE SEQUENCE [LARGE SCALE GENOMIC DNA]</scope>
    <source>
        <strain evidence="3">Z151</strain>
    </source>
</reference>
<accession>A0A1W0WDM6</accession>
<dbReference type="EMBL" id="MTYJ01000126">
    <property type="protein sequence ID" value="OQV13316.1"/>
    <property type="molecule type" value="Genomic_DNA"/>
</dbReference>
<evidence type="ECO:0000313" key="2">
    <source>
        <dbReference type="EMBL" id="OQV13316.1"/>
    </source>
</evidence>
<evidence type="ECO:0000313" key="3">
    <source>
        <dbReference type="Proteomes" id="UP000192578"/>
    </source>
</evidence>
<dbReference type="OrthoDB" id="10682932at2759"/>
<organism evidence="2 3">
    <name type="scientific">Hypsibius exemplaris</name>
    <name type="common">Freshwater tardigrade</name>
    <dbReference type="NCBI Taxonomy" id="2072580"/>
    <lineage>
        <taxon>Eukaryota</taxon>
        <taxon>Metazoa</taxon>
        <taxon>Ecdysozoa</taxon>
        <taxon>Tardigrada</taxon>
        <taxon>Eutardigrada</taxon>
        <taxon>Parachela</taxon>
        <taxon>Hypsibioidea</taxon>
        <taxon>Hypsibiidae</taxon>
        <taxon>Hypsibius</taxon>
    </lineage>
</organism>
<dbReference type="Proteomes" id="UP000192578">
    <property type="component" value="Unassembled WGS sequence"/>
</dbReference>
<gene>
    <name evidence="2" type="ORF">BV898_12427</name>
</gene>
<name>A0A1W0WDM6_HYPEX</name>